<evidence type="ECO:0000256" key="4">
    <source>
        <dbReference type="SAM" id="MobiDB-lite"/>
    </source>
</evidence>
<dbReference type="SMART" id="SM00119">
    <property type="entry name" value="HECTc"/>
    <property type="match status" value="1"/>
</dbReference>
<sequence length="1256" mass="134911">HGSSTQVPEQAWEALRILVSILPRLPATPDALAHAEGLVARGISADFPAANDQLQRLREIHARPAVLQQLQDTLVPLMVHIFALTVNVSAQYRVLLVVLKAVFCLDAARLQAALDSVDLPPFIAGTVALLEAPILAAVSLLIIRIVHDKTRAQYARRFAREGVVDSLARLALAAEGLLERAACHASGHGTAGSTPWDSSDSSALSDASDKSSEGTNEAECGDGGGGDCGLLSGFALVSGAHIPSSARHGAISASQRPFFTADLPVSVGRNEAVPLLRWILAHARVLRGELDSAALAQGDCDILDQLQLLAARFADPNATRAALGASADALSVHLTSPLGVTCHELVHSGLVASLEGALARDDARDVVDRLLCHCVDGQPRSVSSSALGVLIGRLHEALGSSEALRVHEAYRSGSDETHSPAHMLSKQVRFAVSPAPADAARQAVADSAAARAMEQVRRGFLPIRVSVHAVATFSVLEAYLRPRIALLIRDSQRRLRRRRRHLAAAEGPSDTPDEETQTGGVRPHQAQLERLGSEAPDGSGTGSNSAQRKREQEHLRMLRMIAQASGIDLRAAALFDGLDLDMDLGDDAGGQEADSESDADDATTEDPPDADDARASAAAAAAAQQGDWHLRFVLRVGDAEREADASDNIFRAIHELWQRDPLLMNASPWAHTFELRFCVEFGPRSRTAPAEPLSDHTGTAPDGDDPGSVLGTEAASVVSLLGRLHGLLSSAPGTAGAPPELDRLFVNRKISAKAARQLGDPLMVVCSALPDWCHRLVARAPFLVAFDVRLAYMQATYFGYSRNINHWQVLARREQHGDDRAQAELQIPLGHVQRQKVRISRHRMLESALKVMDLYGTAKTILEVEYFDEVGSGIGPTLEFYSTVSRCLQERGLGLWRDEGRGSALEPECGRSADHVSAPHGLFPAPIGAPAGPHADSLSPDERAVQLFGFMGRLVAKCLIDGRILDIPFSAEFWAAVQRHLSGGPEADEAAAWTWRRLEALDPRLASSLQYLDGFVAAKRAVYAREGQSAAQTQAELDGIRGPDGKTSLEDLALEFTLPGHPSIELRAGGADVPVTISNVDAYISLVVRWTLHTGIRSQIAAFCEGFGRIFSPRSLLLFTPAELCSLAGQAPSDDAHWTRASLLDSIKVDHGFTLSSPEVHMFIDFLVSLDGAGRRQLLQFATGSPRLPLGGFRALHPPLTLVPRPATAPLTPDDYLPTVMTCANYIKLPLYSSPDVLARRWRHAMAEGQNSFHMS</sequence>
<keyword evidence="6" id="KW-0012">Acyltransferase</keyword>
<dbReference type="PANTHER" id="PTHR45670">
    <property type="entry name" value="E3 UBIQUITIN-PROTEIN LIGASE TRIP12"/>
    <property type="match status" value="1"/>
</dbReference>
<protein>
    <submittedName>
        <fullName evidence="6">Ubiquitin fusion degradation protein 4</fullName>
        <ecNumber evidence="6">2.3.2.26</ecNumber>
    </submittedName>
</protein>
<feature type="region of interest" description="Disordered" evidence="4">
    <location>
        <begin position="686"/>
        <end position="708"/>
    </location>
</feature>
<feature type="non-terminal residue" evidence="6">
    <location>
        <position position="1"/>
    </location>
</feature>
<dbReference type="Proteomes" id="UP001140217">
    <property type="component" value="Unassembled WGS sequence"/>
</dbReference>
<dbReference type="GO" id="GO:0043161">
    <property type="term" value="P:proteasome-mediated ubiquitin-dependent protein catabolic process"/>
    <property type="evidence" value="ECO:0007669"/>
    <property type="project" value="TreeGrafter"/>
</dbReference>
<feature type="region of interest" description="Disordered" evidence="4">
    <location>
        <begin position="585"/>
        <end position="620"/>
    </location>
</feature>
<evidence type="ECO:0000259" key="5">
    <source>
        <dbReference type="PROSITE" id="PS50237"/>
    </source>
</evidence>
<name>A0A9W8H9Z1_9FUNG</name>
<dbReference type="OrthoDB" id="423283at2759"/>
<accession>A0A9W8H9Z1</accession>
<dbReference type="InterPro" id="IPR045322">
    <property type="entry name" value="HECTD1/TRIP12-like"/>
</dbReference>
<dbReference type="PROSITE" id="PS50237">
    <property type="entry name" value="HECT"/>
    <property type="match status" value="1"/>
</dbReference>
<evidence type="ECO:0000256" key="2">
    <source>
        <dbReference type="ARBA" id="ARBA00022786"/>
    </source>
</evidence>
<feature type="domain" description="HECT" evidence="5">
    <location>
        <begin position="875"/>
        <end position="1256"/>
    </location>
</feature>
<proteinExistence type="predicted"/>
<organism evidence="6 7">
    <name type="scientific">Coemansia javaensis</name>
    <dbReference type="NCBI Taxonomy" id="2761396"/>
    <lineage>
        <taxon>Eukaryota</taxon>
        <taxon>Fungi</taxon>
        <taxon>Fungi incertae sedis</taxon>
        <taxon>Zoopagomycota</taxon>
        <taxon>Kickxellomycotina</taxon>
        <taxon>Kickxellomycetes</taxon>
        <taxon>Kickxellales</taxon>
        <taxon>Kickxellaceae</taxon>
        <taxon>Coemansia</taxon>
    </lineage>
</organism>
<feature type="region of interest" description="Disordered" evidence="4">
    <location>
        <begin position="187"/>
        <end position="221"/>
    </location>
</feature>
<keyword evidence="1 6" id="KW-0808">Transferase</keyword>
<feature type="active site" description="Glycyl thioester intermediate" evidence="3">
    <location>
        <position position="1223"/>
    </location>
</feature>
<dbReference type="PANTHER" id="PTHR45670:SF1">
    <property type="entry name" value="E3 UBIQUITIN-PROTEIN LIGASE HECTD1"/>
    <property type="match status" value="1"/>
</dbReference>
<feature type="region of interest" description="Disordered" evidence="4">
    <location>
        <begin position="499"/>
        <end position="552"/>
    </location>
</feature>
<dbReference type="InterPro" id="IPR035983">
    <property type="entry name" value="Hect_E3_ubiquitin_ligase"/>
</dbReference>
<dbReference type="Gene3D" id="3.30.2410.10">
    <property type="entry name" value="Hect, E3 ligase catalytic domain"/>
    <property type="match status" value="1"/>
</dbReference>
<feature type="compositionally biased region" description="Acidic residues" evidence="4">
    <location>
        <begin position="593"/>
        <end position="610"/>
    </location>
</feature>
<dbReference type="SUPFAM" id="SSF56204">
    <property type="entry name" value="Hect, E3 ligase catalytic domain"/>
    <property type="match status" value="1"/>
</dbReference>
<evidence type="ECO:0000256" key="1">
    <source>
        <dbReference type="ARBA" id="ARBA00022679"/>
    </source>
</evidence>
<dbReference type="EC" id="2.3.2.26" evidence="6"/>
<dbReference type="InterPro" id="IPR000569">
    <property type="entry name" value="HECT_dom"/>
</dbReference>
<dbReference type="EMBL" id="JANBUL010000096">
    <property type="protein sequence ID" value="KAJ2781666.1"/>
    <property type="molecule type" value="Genomic_DNA"/>
</dbReference>
<evidence type="ECO:0000313" key="7">
    <source>
        <dbReference type="Proteomes" id="UP001140217"/>
    </source>
</evidence>
<evidence type="ECO:0000313" key="6">
    <source>
        <dbReference type="EMBL" id="KAJ2781666.1"/>
    </source>
</evidence>
<dbReference type="GO" id="GO:0061630">
    <property type="term" value="F:ubiquitin protein ligase activity"/>
    <property type="evidence" value="ECO:0007669"/>
    <property type="project" value="UniProtKB-EC"/>
</dbReference>
<keyword evidence="7" id="KW-1185">Reference proteome</keyword>
<dbReference type="AlphaFoldDB" id="A0A9W8H9Z1"/>
<evidence type="ECO:0000256" key="3">
    <source>
        <dbReference type="PROSITE-ProRule" id="PRU00104"/>
    </source>
</evidence>
<dbReference type="Gene3D" id="3.30.2160.10">
    <property type="entry name" value="Hect, E3 ligase catalytic domain"/>
    <property type="match status" value="1"/>
</dbReference>
<feature type="compositionally biased region" description="Low complexity" evidence="4">
    <location>
        <begin position="197"/>
        <end position="206"/>
    </location>
</feature>
<gene>
    <name evidence="6" type="primary">UFD4</name>
    <name evidence="6" type="ORF">H4R18_002719</name>
</gene>
<dbReference type="Gene3D" id="3.90.1750.10">
    <property type="entry name" value="Hect, E3 ligase catalytic domains"/>
    <property type="match status" value="1"/>
</dbReference>
<comment type="caution">
    <text evidence="6">The sequence shown here is derived from an EMBL/GenBank/DDBJ whole genome shotgun (WGS) entry which is preliminary data.</text>
</comment>
<reference evidence="6" key="1">
    <citation type="submission" date="2022-07" db="EMBL/GenBank/DDBJ databases">
        <title>Phylogenomic reconstructions and comparative analyses of Kickxellomycotina fungi.</title>
        <authorList>
            <person name="Reynolds N.K."/>
            <person name="Stajich J.E."/>
            <person name="Barry K."/>
            <person name="Grigoriev I.V."/>
            <person name="Crous P."/>
            <person name="Smith M.E."/>
        </authorList>
    </citation>
    <scope>NUCLEOTIDE SEQUENCE</scope>
    <source>
        <strain evidence="6">NBRC 105414</strain>
    </source>
</reference>
<dbReference type="Pfam" id="PF00632">
    <property type="entry name" value="HECT"/>
    <property type="match status" value="1"/>
</dbReference>
<keyword evidence="2 3" id="KW-0833">Ubl conjugation pathway</keyword>
<dbReference type="GO" id="GO:0000209">
    <property type="term" value="P:protein polyubiquitination"/>
    <property type="evidence" value="ECO:0007669"/>
    <property type="project" value="TreeGrafter"/>
</dbReference>